<dbReference type="EMBL" id="FOFR01000006">
    <property type="protein sequence ID" value="SEQ95432.1"/>
    <property type="molecule type" value="Genomic_DNA"/>
</dbReference>
<dbReference type="STRING" id="402600.SAMN05216188_106345"/>
<dbReference type="Gene3D" id="3.40.605.10">
    <property type="entry name" value="Aldehyde Dehydrogenase, Chain A, domain 1"/>
    <property type="match status" value="1"/>
</dbReference>
<dbReference type="FunFam" id="3.40.605.10:FF:000026">
    <property type="entry name" value="Aldehyde dehydrogenase, putative"/>
    <property type="match status" value="1"/>
</dbReference>
<dbReference type="InterPro" id="IPR015590">
    <property type="entry name" value="Aldehyde_DH_dom"/>
</dbReference>
<feature type="domain" description="Aldehyde dehydrogenase" evidence="6">
    <location>
        <begin position="50"/>
        <end position="512"/>
    </location>
</feature>
<dbReference type="AlphaFoldDB" id="A0A1H9K8N9"/>
<name>A0A1H9K8N9_9PSEU</name>
<feature type="active site" evidence="3">
    <location>
        <position position="287"/>
    </location>
</feature>
<dbReference type="InterPro" id="IPR016163">
    <property type="entry name" value="Ald_DH_C"/>
</dbReference>
<dbReference type="GO" id="GO:0016620">
    <property type="term" value="F:oxidoreductase activity, acting on the aldehyde or oxo group of donors, NAD or NADP as acceptor"/>
    <property type="evidence" value="ECO:0007669"/>
    <property type="project" value="InterPro"/>
</dbReference>
<keyword evidence="2 4" id="KW-0560">Oxidoreductase</keyword>
<feature type="region of interest" description="Disordered" evidence="5">
    <location>
        <begin position="1"/>
        <end position="29"/>
    </location>
</feature>
<gene>
    <name evidence="7" type="ORF">SAMN05216188_106345</name>
</gene>
<dbReference type="InterPro" id="IPR016162">
    <property type="entry name" value="Ald_DH_N"/>
</dbReference>
<dbReference type="PANTHER" id="PTHR11699">
    <property type="entry name" value="ALDEHYDE DEHYDROGENASE-RELATED"/>
    <property type="match status" value="1"/>
</dbReference>
<organism evidence="7 8">
    <name type="scientific">Lentzea xinjiangensis</name>
    <dbReference type="NCBI Taxonomy" id="402600"/>
    <lineage>
        <taxon>Bacteria</taxon>
        <taxon>Bacillati</taxon>
        <taxon>Actinomycetota</taxon>
        <taxon>Actinomycetes</taxon>
        <taxon>Pseudonocardiales</taxon>
        <taxon>Pseudonocardiaceae</taxon>
        <taxon>Lentzea</taxon>
    </lineage>
</organism>
<evidence type="ECO:0000256" key="5">
    <source>
        <dbReference type="SAM" id="MobiDB-lite"/>
    </source>
</evidence>
<comment type="similarity">
    <text evidence="1 4">Belongs to the aldehyde dehydrogenase family.</text>
</comment>
<dbReference type="InterPro" id="IPR016161">
    <property type="entry name" value="Ald_DH/histidinol_DH"/>
</dbReference>
<dbReference type="InterPro" id="IPR029510">
    <property type="entry name" value="Ald_DH_CS_GLU"/>
</dbReference>
<evidence type="ECO:0000259" key="6">
    <source>
        <dbReference type="Pfam" id="PF00171"/>
    </source>
</evidence>
<dbReference type="Proteomes" id="UP000199352">
    <property type="component" value="Unassembled WGS sequence"/>
</dbReference>
<protein>
    <submittedName>
        <fullName evidence="7">Aldehyde dehydrogenase (Acceptor)</fullName>
    </submittedName>
</protein>
<evidence type="ECO:0000256" key="4">
    <source>
        <dbReference type="RuleBase" id="RU003345"/>
    </source>
</evidence>
<evidence type="ECO:0000256" key="3">
    <source>
        <dbReference type="PROSITE-ProRule" id="PRU10007"/>
    </source>
</evidence>
<dbReference type="FunFam" id="3.40.309.10:FF:000012">
    <property type="entry name" value="Betaine aldehyde dehydrogenase"/>
    <property type="match status" value="1"/>
</dbReference>
<feature type="compositionally biased region" description="Pro residues" evidence="5">
    <location>
        <begin position="7"/>
        <end position="16"/>
    </location>
</feature>
<dbReference type="Pfam" id="PF00171">
    <property type="entry name" value="Aldedh"/>
    <property type="match status" value="1"/>
</dbReference>
<dbReference type="SUPFAM" id="SSF53720">
    <property type="entry name" value="ALDH-like"/>
    <property type="match status" value="1"/>
</dbReference>
<dbReference type="PROSITE" id="PS00687">
    <property type="entry name" value="ALDEHYDE_DEHYDR_GLU"/>
    <property type="match status" value="1"/>
</dbReference>
<keyword evidence="8" id="KW-1185">Reference proteome</keyword>
<proteinExistence type="inferred from homology"/>
<evidence type="ECO:0000313" key="7">
    <source>
        <dbReference type="EMBL" id="SEQ95432.1"/>
    </source>
</evidence>
<sequence length="516" mass="54161">MSVQPMTPAPMTPAPMTPASTTPPLAHEARRTVPEFVLSGDRRMWIGGSWVTARSGQTLPNTDPTTEQPLATVPRGGTADVDAAVQAARKAFTAPSWAEMTPDRRGRVLLQIADVIERHAEELATIDSVNMGAPRTITTRMLAEASETFRYYAGWPTKLFGTSVPTPGNRLAYTRKEPLGVVGVIWGWNGPMGQLPGKLAPALAAGNAVVLKPAETASLSTLRLAELLAGTDLPPGVVNVVTGRGDEAGEALVTHPDVDKIAFTGSTATGKHVQRAATESLKRVTLELGGKSPAVVFADADLPLAARGVAAGFLGNAGQACVSTTRIFVHETIREEFTGLLEQAMTTVFTPADALSAGTVVGPLSTAAQFDRVRSYLDLAVREGANVVTGGTRYGDHGYFIAPTLLDGVDPAMRVVREEIFGPVGALMTFTDVADAIAKANDTEYGLAASIWTTNLTTAHRMAAGVQAGTVWVNTWGEMSTGNLPFGGYKQSGVGREGGLEVLDAYTQSKAVVVAL</sequence>
<reference evidence="8" key="1">
    <citation type="submission" date="2016-10" db="EMBL/GenBank/DDBJ databases">
        <authorList>
            <person name="Varghese N."/>
            <person name="Submissions S."/>
        </authorList>
    </citation>
    <scope>NUCLEOTIDE SEQUENCE [LARGE SCALE GENOMIC DNA]</scope>
    <source>
        <strain evidence="8">CGMCC 4.3525</strain>
    </source>
</reference>
<dbReference type="FunFam" id="3.40.605.10:FF:000007">
    <property type="entry name" value="NAD/NADP-dependent betaine aldehyde dehydrogenase"/>
    <property type="match status" value="1"/>
</dbReference>
<evidence type="ECO:0000313" key="8">
    <source>
        <dbReference type="Proteomes" id="UP000199352"/>
    </source>
</evidence>
<dbReference type="Gene3D" id="3.40.309.10">
    <property type="entry name" value="Aldehyde Dehydrogenase, Chain A, domain 2"/>
    <property type="match status" value="1"/>
</dbReference>
<evidence type="ECO:0000256" key="1">
    <source>
        <dbReference type="ARBA" id="ARBA00009986"/>
    </source>
</evidence>
<evidence type="ECO:0000256" key="2">
    <source>
        <dbReference type="ARBA" id="ARBA00023002"/>
    </source>
</evidence>
<accession>A0A1H9K8N9</accession>